<dbReference type="Gene3D" id="3.30.70.270">
    <property type="match status" value="1"/>
</dbReference>
<dbReference type="GO" id="GO:0071111">
    <property type="term" value="F:cyclic-guanylate-specific phosphodiesterase activity"/>
    <property type="evidence" value="ECO:0007669"/>
    <property type="project" value="UniProtKB-EC"/>
</dbReference>
<dbReference type="Gene3D" id="3.20.20.450">
    <property type="entry name" value="EAL domain"/>
    <property type="match status" value="1"/>
</dbReference>
<dbReference type="Pfam" id="PF00563">
    <property type="entry name" value="EAL"/>
    <property type="match status" value="1"/>
</dbReference>
<dbReference type="SMART" id="SM00052">
    <property type="entry name" value="EAL"/>
    <property type="match status" value="1"/>
</dbReference>
<name>A0A1C3W620_9HYPH</name>
<evidence type="ECO:0000256" key="1">
    <source>
        <dbReference type="ARBA" id="ARBA00051114"/>
    </source>
</evidence>
<dbReference type="Gene3D" id="3.30.450.20">
    <property type="entry name" value="PAS domain"/>
    <property type="match status" value="1"/>
</dbReference>
<dbReference type="Proteomes" id="UP000199435">
    <property type="component" value="Unassembled WGS sequence"/>
</dbReference>
<dbReference type="InterPro" id="IPR001633">
    <property type="entry name" value="EAL_dom"/>
</dbReference>
<evidence type="ECO:0000313" key="5">
    <source>
        <dbReference type="EMBL" id="SCB35278.1"/>
    </source>
</evidence>
<dbReference type="InterPro" id="IPR029787">
    <property type="entry name" value="Nucleotide_cyclase"/>
</dbReference>
<evidence type="ECO:0000259" key="4">
    <source>
        <dbReference type="PROSITE" id="PS50887"/>
    </source>
</evidence>
<feature type="domain" description="EAL" evidence="3">
    <location>
        <begin position="440"/>
        <end position="694"/>
    </location>
</feature>
<dbReference type="Pfam" id="PF08448">
    <property type="entry name" value="PAS_4"/>
    <property type="match status" value="1"/>
</dbReference>
<dbReference type="InterPro" id="IPR000160">
    <property type="entry name" value="GGDEF_dom"/>
</dbReference>
<sequence length="704" mass="78093">MTQQPGESPQSMIVDPNGDDVRFREKFELLRAQYLSLAERYEWLEAMINYVPDFIYAKDRDGRFLFANRAIVVNNGFTHVEELIGLTDAEIHPVADAKKIDEVEQHVMETGEPDLGVEERRLRGEGWLMMSRVPLRDRSGNIIGVVGASRDISVRKRAEELMSAQTKLLQDVARGVELWSFLKDARLLLERLLEGKRIHFLVHGAQAETFAGEAIEFPIFSRDGGRHGALLIEKTDGDETGLMEFLAGVAQTVGIAIDRHHDIAHIAFLAEHDALTGLPNRTLLDRKLVDLLESASQEQKFVAVAFVDLDNFKLVNDSLGHAAGDELLKVVAQRISTCIGSGGFVSRIGGDEFIIVLEENLDPVCDRLQAVREAISEPLTIDGVEIRVTCSIGFACSAEHGDTASELFANADMALYRAKESGRNDIQLFTPAMGEEARNKLIRIEELRRAVERDEFVLHYQPQKDIRSGNVISVEALVRWQHPVEGLLLPGAFIPLAEETGLIVPIGDIVLRKACRQARAWQDRGLPALRMAVNVSARQFTENSLTNQVASALQSAGLEPRWLELELTESLIMRDVEGAIERMHELTQLGVSLAIDDFGTGYSSLSTLRRFPLSRLKIDRSFIADIPSKAGDMAITSAIVSLGRTLELEVVAEGVETEEQMHFLTGAGCEMFQGYLFARPLPPREVEDLIVRTAEQAGNALQSS</sequence>
<organism evidence="5 6">
    <name type="scientific">Rhizobium miluonense</name>
    <dbReference type="NCBI Taxonomy" id="411945"/>
    <lineage>
        <taxon>Bacteria</taxon>
        <taxon>Pseudomonadati</taxon>
        <taxon>Pseudomonadota</taxon>
        <taxon>Alphaproteobacteria</taxon>
        <taxon>Hyphomicrobiales</taxon>
        <taxon>Rhizobiaceae</taxon>
        <taxon>Rhizobium/Agrobacterium group</taxon>
        <taxon>Rhizobium</taxon>
    </lineage>
</organism>
<dbReference type="CDD" id="cd01948">
    <property type="entry name" value="EAL"/>
    <property type="match status" value="1"/>
</dbReference>
<dbReference type="Pfam" id="PF00990">
    <property type="entry name" value="GGDEF"/>
    <property type="match status" value="1"/>
</dbReference>
<feature type="domain" description="GGDEF" evidence="4">
    <location>
        <begin position="300"/>
        <end position="431"/>
    </location>
</feature>
<dbReference type="NCBIfam" id="TIGR00229">
    <property type="entry name" value="sensory_box"/>
    <property type="match status" value="1"/>
</dbReference>
<protein>
    <submittedName>
        <fullName evidence="5">PAS domain S-box-containing protein/diguanylate cyclase (GGDEF) domain-containing protein</fullName>
    </submittedName>
</protein>
<dbReference type="SUPFAM" id="SSF55073">
    <property type="entry name" value="Nucleotide cyclase"/>
    <property type="match status" value="1"/>
</dbReference>
<dbReference type="InterPro" id="IPR035965">
    <property type="entry name" value="PAS-like_dom_sf"/>
</dbReference>
<dbReference type="PROSITE" id="PS50883">
    <property type="entry name" value="EAL"/>
    <property type="match status" value="1"/>
</dbReference>
<dbReference type="InterPro" id="IPR013656">
    <property type="entry name" value="PAS_4"/>
</dbReference>
<dbReference type="InterPro" id="IPR000700">
    <property type="entry name" value="PAS-assoc_C"/>
</dbReference>
<dbReference type="CDD" id="cd00130">
    <property type="entry name" value="PAS"/>
    <property type="match status" value="1"/>
</dbReference>
<dbReference type="SMART" id="SM00267">
    <property type="entry name" value="GGDEF"/>
    <property type="match status" value="1"/>
</dbReference>
<dbReference type="PROSITE" id="PS50113">
    <property type="entry name" value="PAC"/>
    <property type="match status" value="1"/>
</dbReference>
<dbReference type="CDD" id="cd01949">
    <property type="entry name" value="GGDEF"/>
    <property type="match status" value="1"/>
</dbReference>
<dbReference type="InterPro" id="IPR052155">
    <property type="entry name" value="Biofilm_reg_signaling"/>
</dbReference>
<dbReference type="InterPro" id="IPR043128">
    <property type="entry name" value="Rev_trsase/Diguanyl_cyclase"/>
</dbReference>
<evidence type="ECO:0000259" key="3">
    <source>
        <dbReference type="PROSITE" id="PS50883"/>
    </source>
</evidence>
<dbReference type="InterPro" id="IPR000014">
    <property type="entry name" value="PAS"/>
</dbReference>
<dbReference type="GO" id="GO:0071732">
    <property type="term" value="P:cellular response to nitric oxide"/>
    <property type="evidence" value="ECO:0007669"/>
    <property type="project" value="UniProtKB-ARBA"/>
</dbReference>
<dbReference type="EMBL" id="FMAH01000023">
    <property type="protein sequence ID" value="SCB35278.1"/>
    <property type="molecule type" value="Genomic_DNA"/>
</dbReference>
<dbReference type="PANTHER" id="PTHR44757:SF2">
    <property type="entry name" value="BIOFILM ARCHITECTURE MAINTENANCE PROTEIN MBAA"/>
    <property type="match status" value="1"/>
</dbReference>
<gene>
    <name evidence="5" type="ORF">GA0061102_102346</name>
</gene>
<accession>A0A1C3W620</accession>
<dbReference type="AlphaFoldDB" id="A0A1C3W620"/>
<dbReference type="STRING" id="411945.GA0061102_102346"/>
<feature type="domain" description="PAC" evidence="2">
    <location>
        <begin position="111"/>
        <end position="164"/>
    </location>
</feature>
<evidence type="ECO:0000259" key="2">
    <source>
        <dbReference type="PROSITE" id="PS50113"/>
    </source>
</evidence>
<evidence type="ECO:0000313" key="6">
    <source>
        <dbReference type="Proteomes" id="UP000199435"/>
    </source>
</evidence>
<dbReference type="PROSITE" id="PS50887">
    <property type="entry name" value="GGDEF"/>
    <property type="match status" value="1"/>
</dbReference>
<keyword evidence="6" id="KW-1185">Reference proteome</keyword>
<dbReference type="SUPFAM" id="SSF55785">
    <property type="entry name" value="PYP-like sensor domain (PAS domain)"/>
    <property type="match status" value="1"/>
</dbReference>
<dbReference type="SUPFAM" id="SSF141868">
    <property type="entry name" value="EAL domain-like"/>
    <property type="match status" value="1"/>
</dbReference>
<proteinExistence type="predicted"/>
<dbReference type="PANTHER" id="PTHR44757">
    <property type="entry name" value="DIGUANYLATE CYCLASE DGCP"/>
    <property type="match status" value="1"/>
</dbReference>
<dbReference type="InterPro" id="IPR035919">
    <property type="entry name" value="EAL_sf"/>
</dbReference>
<comment type="catalytic activity">
    <reaction evidence="1">
        <text>3',3'-c-di-GMP + H2O = 5'-phosphoguanylyl(3'-&gt;5')guanosine + H(+)</text>
        <dbReference type="Rhea" id="RHEA:24902"/>
        <dbReference type="ChEBI" id="CHEBI:15377"/>
        <dbReference type="ChEBI" id="CHEBI:15378"/>
        <dbReference type="ChEBI" id="CHEBI:58754"/>
        <dbReference type="ChEBI" id="CHEBI:58805"/>
        <dbReference type="EC" id="3.1.4.52"/>
    </reaction>
    <physiologicalReaction direction="left-to-right" evidence="1">
        <dbReference type="Rhea" id="RHEA:24903"/>
    </physiologicalReaction>
</comment>
<dbReference type="SMART" id="SM00091">
    <property type="entry name" value="PAS"/>
    <property type="match status" value="1"/>
</dbReference>
<dbReference type="FunFam" id="3.20.20.450:FF:000001">
    <property type="entry name" value="Cyclic di-GMP phosphodiesterase yahA"/>
    <property type="match status" value="1"/>
</dbReference>
<dbReference type="NCBIfam" id="TIGR00254">
    <property type="entry name" value="GGDEF"/>
    <property type="match status" value="1"/>
</dbReference>
<reference evidence="6" key="1">
    <citation type="submission" date="2016-08" db="EMBL/GenBank/DDBJ databases">
        <authorList>
            <person name="Varghese N."/>
            <person name="Submissions Spin"/>
        </authorList>
    </citation>
    <scope>NUCLEOTIDE SEQUENCE [LARGE SCALE GENOMIC DNA]</scope>
    <source>
        <strain evidence="6">HAMBI 2971</strain>
    </source>
</reference>
<dbReference type="FunFam" id="3.30.70.270:FF:000001">
    <property type="entry name" value="Diguanylate cyclase domain protein"/>
    <property type="match status" value="1"/>
</dbReference>